<feature type="domain" description="DUF7507" evidence="3">
    <location>
        <begin position="4138"/>
        <end position="4240"/>
    </location>
</feature>
<name>A0A2S0HTA2_9FLAO</name>
<accession>A0A2S0HTA2</accession>
<dbReference type="SUPFAM" id="SSF69304">
    <property type="entry name" value="Tricorn protease N-terminal domain"/>
    <property type="match status" value="1"/>
</dbReference>
<dbReference type="EMBL" id="CP027062">
    <property type="protein sequence ID" value="AVI49886.1"/>
    <property type="molecule type" value="Genomic_DNA"/>
</dbReference>
<feature type="region of interest" description="Disordered" evidence="1">
    <location>
        <begin position="65"/>
        <end position="84"/>
    </location>
</feature>
<sequence>MRTTTHSISRQRVMKYLCLFTILLSSIMVYGQDPLPTIVPNTNRGLPFLYALPDNGTDLFSVAPDPTANPTPTPSIQSTDRTFDGEGSGFRATDRLVYAYDNDNDLYSVNPSTGNSTLLVNDMFTGVVQGVEFYLNNVTGEEVMFVIVDPSGDGNGGTKLYAYNPNDNWAEYAGYPKTLTGGTKRADGIAWNPSTGDFYVQTDDDVDFYIIDVTTGNTTFAFSTEFAVDGEGIGFAADGKLYTESDRNGERVIYQVDITNGDLTEAAQLPGDDDVEGIMGNVGARDDGGDLPSSYGWAAHQLPVLESTPVTIYLGSIAPDAEDPFSNVNGGFGDDVNGIDDEDGVSLDGAPLDNQILIPGQSYTLNIVTNGNGDLNAWIDWNGDGDFDSNEQIADDVLPSGGMINLNVNVPPSAVIGVTYARFRYSSQKNLTPSYSEAPNGEVEDYKISIAREPIARDCNCSPVYKDSNFANPTLIDGQDLQVGAVYRFSNVFPNNPHGNDLDALVKIEDFSGGASLLEIDVTSSGLQEAFQPRINSTNDNDQSVLFSITFVESGGNYGDEVDISFYGTPLDIDGDGNSTREYAELSLPDAYFFDNNALIDISQSATVIRGEATTTSTAPGGDVSLDPKYTYSNYWETKSSLEYRIGKVDGDSDRYYSFNVSCAVYDDPNSVLLTYPVICGTVSDEGGSPLSGVDVDITGSDGSSVTVQTDINGDYKTTALIPTNMVDVVYEIRENDPVGYISVSDVDGANDNLITRTISVESSCDNDFVDGIEGPNGWAFECGDDKLVDEYGYNANCNITTVANIPDPANVYQYVVEIVYKGSNPGQTLDVVDSGGTTHTIPRSVPVGTSSNIWVYRGLIAGNTSSITYTTTESLKCKLQSVVLYAFRNVPNASSSSGVFTSRSGVNDIQVITIDVPAFNEPRNLIIETPISELTDDGRYLLLTAEAGGVSEQVFIYGPDSTLPGGSCCLAIPSLTLVAVPGAATQVTITVDTRNNQNGQSVNGQSWVIASGVNVDGDCFRNTTDAINDINNTFTDIPVAGNVLTNDEDPQGDNQTVTTTGNIPTTAGGNAVMNADGSYVYTPPAGYSGPDTFQYSIVDDGLPPATDSATVFIEVLPLMQNTTIANADTAGTEVNVPVSGNVLVNDFDPEGDNQVVTNVGTFPTTQGGSITIDANGNFTYTPPLDFEGEDTFEYFIEDDNIMQATDSAILTITVNGDPNMNRTYANDDAYNGNQGATITGNVLDNDSDPEGDTQMVDTTITPVSGPSNGVLTINADGTFSYVPNDPNFFGTDQFVYEIFDNGTPEARDQATVFITLSGINTTDAVNDINNTFTDIPVAGNVLTNDEDDQGDNQTVTTTGIIPTTAGGNAVMNADGSYVYTPPAGYSGPDTFQYSIEDDGNPQATDSATVFIEVLPIGQNTTIANADTAGTEVNVPVSGNVLANDFDPEGDNQVVTNPGTFPTTQGGTITILPDGSFTYTPPLDFEGEDTFEYFIADDNPMQATDSAILTITVNGDPNRNRTYANDDAYNGNQGATITGNVLDNDTDPEGDIQMVDTTVTPVSGPSSGVLTINANGTFSYVPNDPNFFGTDQFVYEIFDDGTPVARDRATVIITVFGQNKILAVDDINNTYVDLPVSGSVATNDENPDGPAGTEVFTVVGGGPSNGTLAFNPDGSYTYTPDPGFTGEDTFEYQVCDGGNPQACDTATVYIEVLPLSGPDNEPPVANADTNTTEVDTPVSGNVLPNDFDPDGDPIVVTSNTQPVNGSVTVNPDGSYTYTPDPGFEGEDTFEYTICDNGTPALCDTATVTIQVIPDSGNITVANDDAYNGAIDMDITGNVLDNDNDPEGDTQMVDTTVTPVSGPSNGTLSINADGSFTYTPNAGFFGTDQFVYEIFDDGTPVARDRATVYLTVADPNNDILAVDDINNTYVDLPVSGSVATNDENPDGPAGTEVFTVVGGGPSNGTLAFNPDGSYTYTPDPGFTGEDTFEYQVCDGGNPQACDTATVYIEVLPLSGPDNEPPVANADTNTTEVDTPVSGNVLPNDFDPDGDPIVVTSNTQPVNGSVTVNPDGSYTYTPDPGFEGEDTFEYTICDNGTPALCDTATVTIQVIPDSGNITVANDDAYNGAIDMDITGNVLDNDNDPEGDTQMVDTTVTPVSGPSNGTLSINADGSFTYTPNAGFFGTDQFVYEIFDDGTPVARDRATVYLTVADPNNDILAVDDINNTYVDLPVSGSVATNDENPDGPAGTEVFTVVGGGPSNGTLAFNPDGSYTYTPDPGFTGEDTFEYQVCDGGNPQACDTATVYIEVLPLSGPDNEPPVANADTNTTEVDTPVSGNVLPNDFDPDGDPIVVTSNTQPVNGSVTVNPDGSYTYTPDPGFEGEDTFEYTICDNGTPALCDTATVTIQVIPDSGNITVANDDAYNGAIDMDITGNVLDNDNDPEGDTQMVDTTVTPVSGPSNGTLSINADGSFTYTPNAGFFGTDQFVYEIFDDGTPVARDRATVYLTVADPNNDILAVDDINNTYVDLPVSGSVATNDENPDGPAGTEVFTVVGGGPSNGTLAFNPDGSYTYTPDPGFTGEDTFEYQVCDGGNPQACDTATVYIEVLPLSGPDNEPPVANADTNTTEVDTPVSGNVLPNDFDPDGDPIVVTSNTQPVNGSVTVNPDGSYTYTPDPGFEGEDTFEYTICDNGTPALCDTATVTIQVIPDSGNITVANDDAYNGAIDMDITGNVLDNDNDPEGDTQMVDTTVTPVSGPSNGTLSINADGSFTYTPNAGFFGTDQFVYEIFDDGTPVARDRATVYLTVADPNNDILAVDDINNTYVDLPVSGSVATNDENPDGPAGTEVFTVVGGGPSNGTLAFNPDGSYTYTPDPGFTGEDTFEYQVCDGGNPQACDTATVYIEVLPLSGPDNEPPVANADTNTTEVDTPVSGNVLPNDFDPDGDPIVVTSNTQPVNGSVTVNPDGSYTYTPDPGFEGEDTFEYTICDNGTPALCDTATVTIQVIPDSGNITVANDDAYNGAIDMDITGNVLDNDNDPEGDTQMVDTTVTPVSGPSNGTLSINADGSFTYTPNAGFFGTDQFVYEIFDDGTPVARDRATVYLTVADPNNDILAIDDINDTFVNLPVSGDVSTNDLNPDGPAGTEVFTLVGAGPSNGTLVFNPDGTYTYTPDLDFVGEDTFEYQVCDGGNPQACDTATVYIEVVDDPVLGNDPPVANADTNTTEVDTPVSGNVLPNDFDPDGDPIVVTSNTQPVNGSVTVNPDGSYTYTPDPGFEGEDTFEYTICDNGTPALCDTATVTIQVIPNNGNITTANDDAYYGEIDMAVTGNVLDNDQDVEGDTQMVDTTVTPVSGPSNGTLSINADGSFTYTPNAGFIGTDQFVYEIFDDGTPEARDRATVYILIEQTPNPDIQIVKSGVLNDQNQNQCTDPGETITYTFTVTNPGNVPLGSVVVTDPLLEAPNPVVPIVFVSGDTNNDGLLDITETWIYTADYVITQADIDAGQVNNQATATGTDADGNTVTDISNAVVTDLCQNPAIDILKTAMYDDGGDCSDPGELINYTFTVTNAGNVSLSNVVVNDPLLGGVVPGPDSGDTDNDGELDVTETWIYTGSYAITQADIDAGSVQNTATVTGTAPDQTTVTDTSNSVVTDLCQGPAIDILKTAMYDDGGDCSDPGELINYTFTVTNAGNVSLSNVVVNDPLLGGVVPGPDSGDTDNDGELDVTETWIYTGSYAITQADIDAGSVQNTATVTGMAPDQTTVTDTSNSVVTDLCQGPAIDILKTAMYDDGGDCSDPGELINYTFTVTNAGNVSLSNVVVNDPLLGGVVPGPDSGDTDNDGELDVTETWIYTGSYAITQADIDAGSVQNTATVTGMAPDQTTVTDTSNSVVTDLCQGPAIDILKTAMYDDGGDCSDPGELINYTFTVTNAGNVSLSNVVVNDPLLGGVVPGPDSGDTDNDGELDVTETWIYTGSYAITQADIDAGSVQNTATVTGTAPDQTTVTDTSNSVVTNLCQAANIAIVKTGVFVDGNGNQCADPGEMIDYTFTVTNEGNVSLASVTVTDLLLGGNVPGPDSGDTDNDGELDVTETWIFLGSYAITQADIDAGEVVNQATAEGTDPNGNIVSDLSDDNSVLEDDPTVVGLCQAASIALIKEGTLPPPSGGGCPTPGDVIEYTFTVVNTGNVTLTDITITDMLVTVIGGPIDLAPGATDATTFTATYVLTQADIDAGFVENQAEVFGTTPTGGTVSDLSDDEVITEDDPTIVDLCQAPIIAIVKVGTVNDENGNKCADEGETISYEFTIFNLGNVTLHNIFVTDPMVNVQGGPISLGPLQTDNTSFSAIYTLTQADIDAGEVVNQATVTGTSQVGDTVSDISDESSEFGNDPTITDLCQEPVIALIKTGTPTDENGNGCVDLGETIVYDFVVTNVGNVLLTDVMVTDPMVNVVGGPISLAAGESDTETFSAVYTVVQDDVDAGLVSNQATAEGTDPNGTVVSDLSDDNSIFENDPTITVLCQDPGLSLEKTGVFNDENGDGIPNIGETISYLFMVTNIGNVTLYDITISDDLPGIIIEGGPIAVLQPGEVDDTTFTGTYAITQADIDAGEVVNQAVATGYDINGNEVTDLSDDPNDPTNFDANGDGEPDDPTVTILPNVLVEPPFEIFNGITPDGDGMNDFFRIVGIEEYPDNNMKIFNRWGVLVWETDGYGGSNGEENVFRGISDGRSTIRQGEMLPTGTYYYVLTILGEDNPGESSYAGYLYINR</sequence>
<dbReference type="PANTHER" id="PTHR34720:SF9">
    <property type="entry name" value="BLR4714 PROTEIN"/>
    <property type="match status" value="1"/>
</dbReference>
<feature type="domain" description="DUF7507" evidence="3">
    <location>
        <begin position="4260"/>
        <end position="4363"/>
    </location>
</feature>
<feature type="domain" description="DUF7507" evidence="3">
    <location>
        <begin position="3888"/>
        <end position="3995"/>
    </location>
</feature>
<dbReference type="KEGG" id="aue:C5O00_01355"/>
<dbReference type="Pfam" id="PF24346">
    <property type="entry name" value="DUF7507"/>
    <property type="match status" value="10"/>
</dbReference>
<dbReference type="InterPro" id="IPR008969">
    <property type="entry name" value="CarboxyPept-like_regulatory"/>
</dbReference>
<dbReference type="OrthoDB" id="9805017at2"/>
<evidence type="ECO:0000256" key="1">
    <source>
        <dbReference type="SAM" id="MobiDB-lite"/>
    </source>
</evidence>
<dbReference type="NCBIfam" id="NF012211">
    <property type="entry name" value="tand_rpt_95"/>
    <property type="match status" value="24"/>
</dbReference>
<evidence type="ECO:0008006" key="6">
    <source>
        <dbReference type="Google" id="ProtNLM"/>
    </source>
</evidence>
<dbReference type="Gene3D" id="2.60.40.3440">
    <property type="match status" value="24"/>
</dbReference>
<protein>
    <recommendedName>
        <fullName evidence="6">Tandem-95 repeat protein</fullName>
    </recommendedName>
</protein>
<evidence type="ECO:0000259" key="3">
    <source>
        <dbReference type="Pfam" id="PF24346"/>
    </source>
</evidence>
<dbReference type="InterPro" id="IPR006626">
    <property type="entry name" value="PbH1"/>
</dbReference>
<feature type="domain" description="DUF7507" evidence="3">
    <location>
        <begin position="3768"/>
        <end position="3875"/>
    </location>
</feature>
<organism evidence="4 5">
    <name type="scientific">Pukyongia salina</name>
    <dbReference type="NCBI Taxonomy" id="2094025"/>
    <lineage>
        <taxon>Bacteria</taxon>
        <taxon>Pseudomonadati</taxon>
        <taxon>Bacteroidota</taxon>
        <taxon>Flavobacteriia</taxon>
        <taxon>Flavobacteriales</taxon>
        <taxon>Flavobacteriaceae</taxon>
        <taxon>Pukyongia</taxon>
    </lineage>
</organism>
<evidence type="ECO:0000313" key="4">
    <source>
        <dbReference type="EMBL" id="AVI49886.1"/>
    </source>
</evidence>
<dbReference type="InterPro" id="IPR055354">
    <property type="entry name" value="DUF7507"/>
</dbReference>
<dbReference type="Proteomes" id="UP000238442">
    <property type="component" value="Chromosome"/>
</dbReference>
<gene>
    <name evidence="4" type="ORF">C5O00_01355</name>
</gene>
<feature type="domain" description="DUF7507" evidence="3">
    <location>
        <begin position="4008"/>
        <end position="4117"/>
    </location>
</feature>
<feature type="domain" description="DUF7507" evidence="3">
    <location>
        <begin position="3401"/>
        <end position="3515"/>
    </location>
</feature>
<reference evidence="4 5" key="1">
    <citation type="submission" date="2018-02" db="EMBL/GenBank/DDBJ databases">
        <title>Genomic analysis of the strain RR4-38 isolated from a seawater recirculating aquaculture system.</title>
        <authorList>
            <person name="Kim Y.-S."/>
            <person name="Jang Y.H."/>
            <person name="Kim K.-H."/>
        </authorList>
    </citation>
    <scope>NUCLEOTIDE SEQUENCE [LARGE SCALE GENOMIC DNA]</scope>
    <source>
        <strain evidence="4 5">RR4-38</strain>
    </source>
</reference>
<dbReference type="RefSeq" id="WP_105214250.1">
    <property type="nucleotide sequence ID" value="NZ_CP027062.1"/>
</dbReference>
<feature type="domain" description="DUF7507" evidence="3">
    <location>
        <begin position="3527"/>
        <end position="3635"/>
    </location>
</feature>
<feature type="domain" description="DUF7507" evidence="3">
    <location>
        <begin position="4383"/>
        <end position="4486"/>
    </location>
</feature>
<dbReference type="Pfam" id="PF13585">
    <property type="entry name" value="CHU_C"/>
    <property type="match status" value="1"/>
</dbReference>
<evidence type="ECO:0000313" key="5">
    <source>
        <dbReference type="Proteomes" id="UP000238442"/>
    </source>
</evidence>
<feature type="domain" description="DUF7507" evidence="3">
    <location>
        <begin position="4507"/>
        <end position="4612"/>
    </location>
</feature>
<proteinExistence type="predicted"/>
<dbReference type="InterPro" id="IPR047589">
    <property type="entry name" value="DUF11_rpt"/>
</dbReference>
<dbReference type="InterPro" id="IPR045474">
    <property type="entry name" value="GEVED"/>
</dbReference>
<dbReference type="PANTHER" id="PTHR34720">
    <property type="entry name" value="MICROCYSTIN DEPENDENT PROTEIN"/>
    <property type="match status" value="1"/>
</dbReference>
<evidence type="ECO:0000259" key="2">
    <source>
        <dbReference type="Pfam" id="PF20009"/>
    </source>
</evidence>
<dbReference type="Pfam" id="PF17963">
    <property type="entry name" value="Big_9"/>
    <property type="match status" value="24"/>
</dbReference>
<dbReference type="SMART" id="SM00710">
    <property type="entry name" value="PbH1"/>
    <property type="match status" value="9"/>
</dbReference>
<dbReference type="Pfam" id="PF20009">
    <property type="entry name" value="GEVED"/>
    <property type="match status" value="1"/>
</dbReference>
<dbReference type="NCBIfam" id="TIGR01451">
    <property type="entry name" value="B_ant_repeat"/>
    <property type="match status" value="10"/>
</dbReference>
<keyword evidence="5" id="KW-1185">Reference proteome</keyword>
<feature type="region of interest" description="Disordered" evidence="1">
    <location>
        <begin position="4608"/>
        <end position="4631"/>
    </location>
</feature>
<dbReference type="SUPFAM" id="SSF49464">
    <property type="entry name" value="Carboxypeptidase regulatory domain-like"/>
    <property type="match status" value="1"/>
</dbReference>
<feature type="domain" description="GEVED" evidence="2">
    <location>
        <begin position="375"/>
        <end position="448"/>
    </location>
</feature>
<feature type="domain" description="DUF7507" evidence="3">
    <location>
        <begin position="3648"/>
        <end position="3755"/>
    </location>
</feature>